<gene>
    <name evidence="1" type="ORF">OWV82_020902</name>
</gene>
<proteinExistence type="predicted"/>
<protein>
    <submittedName>
        <fullName evidence="1">Saccharopine dehydrogenase</fullName>
    </submittedName>
</protein>
<reference evidence="1 2" key="1">
    <citation type="journal article" date="2023" name="Science">
        <title>Complex scaffold remodeling in plant triterpene biosynthesis.</title>
        <authorList>
            <person name="De La Pena R."/>
            <person name="Hodgson H."/>
            <person name="Liu J.C."/>
            <person name="Stephenson M.J."/>
            <person name="Martin A.C."/>
            <person name="Owen C."/>
            <person name="Harkess A."/>
            <person name="Leebens-Mack J."/>
            <person name="Jimenez L.E."/>
            <person name="Osbourn A."/>
            <person name="Sattely E.S."/>
        </authorList>
    </citation>
    <scope>NUCLEOTIDE SEQUENCE [LARGE SCALE GENOMIC DNA]</scope>
    <source>
        <strain evidence="2">cv. JPN11</strain>
        <tissue evidence="1">Leaf</tissue>
    </source>
</reference>
<comment type="caution">
    <text evidence="1">The sequence shown here is derived from an EMBL/GenBank/DDBJ whole genome shotgun (WGS) entry which is preliminary data.</text>
</comment>
<organism evidence="1 2">
    <name type="scientific">Melia azedarach</name>
    <name type="common">Chinaberry tree</name>
    <dbReference type="NCBI Taxonomy" id="155640"/>
    <lineage>
        <taxon>Eukaryota</taxon>
        <taxon>Viridiplantae</taxon>
        <taxon>Streptophyta</taxon>
        <taxon>Embryophyta</taxon>
        <taxon>Tracheophyta</taxon>
        <taxon>Spermatophyta</taxon>
        <taxon>Magnoliopsida</taxon>
        <taxon>eudicotyledons</taxon>
        <taxon>Gunneridae</taxon>
        <taxon>Pentapetalae</taxon>
        <taxon>rosids</taxon>
        <taxon>malvids</taxon>
        <taxon>Sapindales</taxon>
        <taxon>Meliaceae</taxon>
        <taxon>Melia</taxon>
    </lineage>
</organism>
<evidence type="ECO:0000313" key="1">
    <source>
        <dbReference type="EMBL" id="KAJ4707372.1"/>
    </source>
</evidence>
<keyword evidence="2" id="KW-1185">Reference proteome</keyword>
<dbReference type="EMBL" id="CM051404">
    <property type="protein sequence ID" value="KAJ4707372.1"/>
    <property type="molecule type" value="Genomic_DNA"/>
</dbReference>
<evidence type="ECO:0000313" key="2">
    <source>
        <dbReference type="Proteomes" id="UP001164539"/>
    </source>
</evidence>
<name>A0ACC1X7R6_MELAZ</name>
<dbReference type="Proteomes" id="UP001164539">
    <property type="component" value="Chromosome 11"/>
</dbReference>
<sequence>MEEENAQNLQYDVIILGASGFTGKYVVREALKFLNAPSSPLKTLALAGRNPAKLAQSLEWAAHPNPPPQIPILTADTTDPQSLRRLCSRTKLILNCVGPYRLFSEPVVAACTESGSDYLDICGEPEFMERVEAKYHEKAAETSSLVVSACGFDSVPAELGIIFNSRQWIGPALPNQVEAYLSLESDKRIVGNLGTYESAVLGVANGPQLQELRRSRPKRARPVIPWSHPLRKGQ</sequence>
<accession>A0ACC1X7R6</accession>